<dbReference type="EMBL" id="KP688397">
    <property type="protein sequence ID" value="AJP18210.1"/>
    <property type="molecule type" value="Genomic_DNA"/>
</dbReference>
<geneLocation type="plasmid" evidence="1">
    <name>pVPH1</name>
</geneLocation>
<organism evidence="1">
    <name type="scientific">Vibrio parahaemolyticus</name>
    <dbReference type="NCBI Taxonomy" id="670"/>
    <lineage>
        <taxon>Bacteria</taxon>
        <taxon>Pseudomonadati</taxon>
        <taxon>Pseudomonadota</taxon>
        <taxon>Gammaproteobacteria</taxon>
        <taxon>Vibrionales</taxon>
        <taxon>Vibrionaceae</taxon>
        <taxon>Vibrio</taxon>
    </lineage>
</organism>
<accession>A0A0C5H0Y7</accession>
<gene>
    <name evidence="1" type="ORF">pVPH1_0038</name>
</gene>
<dbReference type="AlphaFoldDB" id="A0A0C5H0Y7"/>
<keyword evidence="1" id="KW-0614">Plasmid</keyword>
<protein>
    <submittedName>
        <fullName evidence="1">Uncharacterized protein</fullName>
    </submittedName>
</protein>
<reference evidence="1" key="1">
    <citation type="journal article" date="2015" name="Antimicrob. Agents Chemother.">
        <title>Complete nucleotide sequence of a conjugative plasmid carrying bla(PER-1).</title>
        <authorList>
            <person name="Li R."/>
            <person name="Wong M.H."/>
            <person name="Zhou Y."/>
            <person name="Chan E.W."/>
            <person name="Chen S."/>
        </authorList>
    </citation>
    <scope>NUCLEOTIDE SEQUENCE</scope>
    <source>
        <strain evidence="1">V36</strain>
        <plasmid evidence="1">pVPH1</plasmid>
    </source>
</reference>
<proteinExistence type="predicted"/>
<name>A0A0C5H0Y7_VIBPH</name>
<evidence type="ECO:0000313" key="1">
    <source>
        <dbReference type="EMBL" id="AJP18210.1"/>
    </source>
</evidence>
<sequence>MMNEQKNRAFCEQMAAATVELGTQEALLYG</sequence>